<dbReference type="InterPro" id="IPR014710">
    <property type="entry name" value="RmlC-like_jellyroll"/>
</dbReference>
<evidence type="ECO:0000256" key="6">
    <source>
        <dbReference type="ARBA" id="ARBA00023136"/>
    </source>
</evidence>
<feature type="transmembrane region" description="Helical" evidence="7">
    <location>
        <begin position="305"/>
        <end position="325"/>
    </location>
</feature>
<feature type="transmembrane region" description="Helical" evidence="7">
    <location>
        <begin position="332"/>
        <end position="351"/>
    </location>
</feature>
<evidence type="ECO:0000313" key="10">
    <source>
        <dbReference type="Proteomes" id="UP001321498"/>
    </source>
</evidence>
<evidence type="ECO:0000313" key="9">
    <source>
        <dbReference type="EMBL" id="BDZ44790.1"/>
    </source>
</evidence>
<dbReference type="Pfam" id="PF00027">
    <property type="entry name" value="cNMP_binding"/>
    <property type="match status" value="1"/>
</dbReference>
<dbReference type="PROSITE" id="PS00889">
    <property type="entry name" value="CNMP_BINDING_2"/>
    <property type="match status" value="1"/>
</dbReference>
<dbReference type="InterPro" id="IPR018488">
    <property type="entry name" value="cNMP-bd_CS"/>
</dbReference>
<dbReference type="SUPFAM" id="SSF103473">
    <property type="entry name" value="MFS general substrate transporter"/>
    <property type="match status" value="1"/>
</dbReference>
<dbReference type="InterPro" id="IPR018490">
    <property type="entry name" value="cNMP-bd_dom_sf"/>
</dbReference>
<dbReference type="PANTHER" id="PTHR23513:SF9">
    <property type="entry name" value="ENTEROBACTIN EXPORTER ENTS"/>
    <property type="match status" value="1"/>
</dbReference>
<feature type="transmembrane region" description="Helical" evidence="7">
    <location>
        <begin position="215"/>
        <end position="234"/>
    </location>
</feature>
<proteinExistence type="predicted"/>
<comment type="subcellular location">
    <subcellularLocation>
        <location evidence="1">Cell inner membrane</location>
        <topology evidence="1">Multi-pass membrane protein</topology>
    </subcellularLocation>
</comment>
<keyword evidence="5 7" id="KW-1133">Transmembrane helix</keyword>
<evidence type="ECO:0000256" key="7">
    <source>
        <dbReference type="SAM" id="Phobius"/>
    </source>
</evidence>
<evidence type="ECO:0000259" key="8">
    <source>
        <dbReference type="PROSITE" id="PS50042"/>
    </source>
</evidence>
<keyword evidence="6 7" id="KW-0472">Membrane</keyword>
<dbReference type="EMBL" id="AP027731">
    <property type="protein sequence ID" value="BDZ44790.1"/>
    <property type="molecule type" value="Genomic_DNA"/>
</dbReference>
<dbReference type="Pfam" id="PF07690">
    <property type="entry name" value="MFS_1"/>
    <property type="match status" value="1"/>
</dbReference>
<dbReference type="PANTHER" id="PTHR23513">
    <property type="entry name" value="INTEGRAL MEMBRANE EFFLUX PROTEIN-RELATED"/>
    <property type="match status" value="1"/>
</dbReference>
<feature type="transmembrane region" description="Helical" evidence="7">
    <location>
        <begin position="187"/>
        <end position="209"/>
    </location>
</feature>
<evidence type="ECO:0000256" key="1">
    <source>
        <dbReference type="ARBA" id="ARBA00004429"/>
    </source>
</evidence>
<keyword evidence="10" id="KW-1185">Reference proteome</keyword>
<organism evidence="9 10">
    <name type="scientific">Naasia aerilata</name>
    <dbReference type="NCBI Taxonomy" id="1162966"/>
    <lineage>
        <taxon>Bacteria</taxon>
        <taxon>Bacillati</taxon>
        <taxon>Actinomycetota</taxon>
        <taxon>Actinomycetes</taxon>
        <taxon>Micrococcales</taxon>
        <taxon>Microbacteriaceae</taxon>
        <taxon>Naasia</taxon>
    </lineage>
</organism>
<evidence type="ECO:0000256" key="4">
    <source>
        <dbReference type="ARBA" id="ARBA00022692"/>
    </source>
</evidence>
<dbReference type="PRINTS" id="PR00103">
    <property type="entry name" value="CAMPKINASE"/>
</dbReference>
<dbReference type="PROSITE" id="PS50042">
    <property type="entry name" value="CNMP_BINDING_3"/>
    <property type="match status" value="1"/>
</dbReference>
<dbReference type="InterPro" id="IPR036259">
    <property type="entry name" value="MFS_trans_sf"/>
</dbReference>
<dbReference type="InterPro" id="IPR011701">
    <property type="entry name" value="MFS"/>
</dbReference>
<accession>A0ABN6XM82</accession>
<feature type="transmembrane region" description="Helical" evidence="7">
    <location>
        <begin position="122"/>
        <end position="142"/>
    </location>
</feature>
<keyword evidence="3" id="KW-1003">Cell membrane</keyword>
<feature type="domain" description="Cyclic nucleotide-binding" evidence="8">
    <location>
        <begin position="463"/>
        <end position="561"/>
    </location>
</feature>
<dbReference type="CDD" id="cd00038">
    <property type="entry name" value="CAP_ED"/>
    <property type="match status" value="1"/>
</dbReference>
<feature type="transmembrane region" description="Helical" evidence="7">
    <location>
        <begin position="148"/>
        <end position="167"/>
    </location>
</feature>
<dbReference type="Proteomes" id="UP001321498">
    <property type="component" value="Chromosome"/>
</dbReference>
<sequence>MDRRGRRERHGTLGRPRNSTLARIAGGPYIRGMGAAAGRRRLAEAAAAFTSNWRNPNLRRAQLSFLAAWTAEWAFTVALGIVAYKDGGALALGLVGLLRMVPSALLAPLLSPYADRGRRERVLVVVSAVRGVATAVAAATVAVAGPLLLVYALAVLSTIAATLFRPAHSALLPTLCRTGHELASANVVRGLLDSIATLAGPLLAAVLLAFTDVSIVFAVAAAASFGAALLLVGVRYEAPPRPAAPQRPALLREAVEGIRAVAGNRDLLLILGLAAAQSLTRGALTVFSVVVAIELLGTGDPGVGALMAAVGVGAVIGSLAASFLVGTGRLGAWFAAGVALWGLPIALVGVFPQEGAALFLLAFVGTGNALIDVAGFTLIGRLAPDAVLARVFGVLESLVAVSIGLGSILASALIEGFGIRFALLAIGLVCPILAILAWRRLRRLDRSVDVLDLDVALLQEVAMFAPLPLPAIEQLARGLEAVTVPAGEEVFREGDLGDRYYVIESGEADVVGGGRTVATLRRGEGFGEVALLRRSRRTATVLAHSALRLRALGSERFISVVLGYAPSAQAATAAVDYQLDRYAPEERQDEPPAS</sequence>
<dbReference type="Gene3D" id="1.20.1250.20">
    <property type="entry name" value="MFS general substrate transporter like domains"/>
    <property type="match status" value="2"/>
</dbReference>
<evidence type="ECO:0000256" key="3">
    <source>
        <dbReference type="ARBA" id="ARBA00022475"/>
    </source>
</evidence>
<feature type="transmembrane region" description="Helical" evidence="7">
    <location>
        <begin position="90"/>
        <end position="110"/>
    </location>
</feature>
<keyword evidence="2" id="KW-0813">Transport</keyword>
<dbReference type="SUPFAM" id="SSF51206">
    <property type="entry name" value="cAMP-binding domain-like"/>
    <property type="match status" value="1"/>
</dbReference>
<feature type="transmembrane region" description="Helical" evidence="7">
    <location>
        <begin position="419"/>
        <end position="438"/>
    </location>
</feature>
<feature type="transmembrane region" description="Helical" evidence="7">
    <location>
        <begin position="357"/>
        <end position="379"/>
    </location>
</feature>
<feature type="transmembrane region" description="Helical" evidence="7">
    <location>
        <begin position="267"/>
        <end position="293"/>
    </location>
</feature>
<name>A0ABN6XM82_9MICO</name>
<reference evidence="10" key="1">
    <citation type="journal article" date="2019" name="Int. J. Syst. Evol. Microbiol.">
        <title>The Global Catalogue of Microorganisms (GCM) 10K type strain sequencing project: providing services to taxonomists for standard genome sequencing and annotation.</title>
        <authorList>
            <consortium name="The Broad Institute Genomics Platform"/>
            <consortium name="The Broad Institute Genome Sequencing Center for Infectious Disease"/>
            <person name="Wu L."/>
            <person name="Ma J."/>
        </authorList>
    </citation>
    <scope>NUCLEOTIDE SEQUENCE [LARGE SCALE GENOMIC DNA]</scope>
    <source>
        <strain evidence="10">NBRC 108725</strain>
    </source>
</reference>
<dbReference type="SMART" id="SM00100">
    <property type="entry name" value="cNMP"/>
    <property type="match status" value="1"/>
</dbReference>
<feature type="transmembrane region" description="Helical" evidence="7">
    <location>
        <begin position="63"/>
        <end position="84"/>
    </location>
</feature>
<evidence type="ECO:0000256" key="5">
    <source>
        <dbReference type="ARBA" id="ARBA00022989"/>
    </source>
</evidence>
<dbReference type="Gene3D" id="2.60.120.10">
    <property type="entry name" value="Jelly Rolls"/>
    <property type="match status" value="1"/>
</dbReference>
<keyword evidence="4 7" id="KW-0812">Transmembrane</keyword>
<dbReference type="InterPro" id="IPR000595">
    <property type="entry name" value="cNMP-bd_dom"/>
</dbReference>
<dbReference type="CDD" id="cd06173">
    <property type="entry name" value="MFS_MefA_like"/>
    <property type="match status" value="1"/>
</dbReference>
<feature type="transmembrane region" description="Helical" evidence="7">
    <location>
        <begin position="391"/>
        <end position="413"/>
    </location>
</feature>
<gene>
    <name evidence="9" type="ORF">GCM10025866_06990</name>
</gene>
<protein>
    <recommendedName>
        <fullName evidence="8">Cyclic nucleotide-binding domain-containing protein</fullName>
    </recommendedName>
</protein>
<evidence type="ECO:0000256" key="2">
    <source>
        <dbReference type="ARBA" id="ARBA00022448"/>
    </source>
</evidence>